<evidence type="ECO:0000313" key="8">
    <source>
        <dbReference type="Proteomes" id="UP000254869"/>
    </source>
</evidence>
<protein>
    <submittedName>
        <fullName evidence="7">ABC-2 type transport system ATP-binding protein</fullName>
    </submittedName>
</protein>
<comment type="subcellular location">
    <subcellularLocation>
        <location evidence="1">Cell membrane</location>
        <topology evidence="1">Peripheral membrane protein</topology>
    </subcellularLocation>
</comment>
<evidence type="ECO:0000256" key="3">
    <source>
        <dbReference type="ARBA" id="ARBA00022741"/>
    </source>
</evidence>
<dbReference type="RefSeq" id="WP_068000497.1">
    <property type="nucleotide sequence ID" value="NZ_QQBC01000003.1"/>
</dbReference>
<proteinExistence type="predicted"/>
<dbReference type="InterPro" id="IPR027417">
    <property type="entry name" value="P-loop_NTPase"/>
</dbReference>
<dbReference type="PANTHER" id="PTHR42711">
    <property type="entry name" value="ABC TRANSPORTER ATP-BINDING PROTEIN"/>
    <property type="match status" value="1"/>
</dbReference>
<dbReference type="SUPFAM" id="SSF52540">
    <property type="entry name" value="P-loop containing nucleoside triphosphate hydrolases"/>
    <property type="match status" value="1"/>
</dbReference>
<dbReference type="Pfam" id="PF00005">
    <property type="entry name" value="ABC_tran"/>
    <property type="match status" value="1"/>
</dbReference>
<keyword evidence="8" id="KW-1185">Reference proteome</keyword>
<keyword evidence="5" id="KW-0046">Antibiotic resistance</keyword>
<dbReference type="GO" id="GO:0046677">
    <property type="term" value="P:response to antibiotic"/>
    <property type="evidence" value="ECO:0007669"/>
    <property type="project" value="UniProtKB-KW"/>
</dbReference>
<keyword evidence="3" id="KW-0547">Nucleotide-binding</keyword>
<reference evidence="7 8" key="1">
    <citation type="submission" date="2018-07" db="EMBL/GenBank/DDBJ databases">
        <title>Genomic Encyclopedia of Type Strains, Phase IV (KMG-IV): sequencing the most valuable type-strain genomes for metagenomic binning, comparative biology and taxonomic classification.</title>
        <authorList>
            <person name="Goeker M."/>
        </authorList>
    </citation>
    <scope>NUCLEOTIDE SEQUENCE [LARGE SCALE GENOMIC DNA]</scope>
    <source>
        <strain evidence="7 8">DSM 44290</strain>
    </source>
</reference>
<sequence>MHPLLEIEGLTVTLGDRDIVSGVSLSVQPGESVALLGANGAGKTTLLDAALGIGPSSTGWVSMSGLPPAQAVAAGRVTACLQDGGLLHDLTVAAMIDYFATLAGTSFGGVDRFMDRFGLTAVAKSKIAVLSGGERRRLQVALALSTAAPLVILDEPTAAMDVEARAAIWDYILEYLDGERALLFSTHLIEEAERYADRVIFLRQGSIVHDTTVSALRADHAELSVITARLRQPCSTAELRSLAGTPQVSVRGRLVEVMTREPDAVQRILVAHSGFDDIRVERASLEKILFGTPGGEN</sequence>
<evidence type="ECO:0000313" key="7">
    <source>
        <dbReference type="EMBL" id="RDI67375.1"/>
    </source>
</evidence>
<evidence type="ECO:0000256" key="4">
    <source>
        <dbReference type="ARBA" id="ARBA00022840"/>
    </source>
</evidence>
<dbReference type="CDD" id="cd03230">
    <property type="entry name" value="ABC_DR_subfamily_A"/>
    <property type="match status" value="1"/>
</dbReference>
<dbReference type="InterPro" id="IPR017871">
    <property type="entry name" value="ABC_transporter-like_CS"/>
</dbReference>
<keyword evidence="4 7" id="KW-0067">ATP-binding</keyword>
<comment type="caution">
    <text evidence="7">The sequence shown here is derived from an EMBL/GenBank/DDBJ whole genome shotgun (WGS) entry which is preliminary data.</text>
</comment>
<keyword evidence="2" id="KW-0813">Transport</keyword>
<dbReference type="InterPro" id="IPR003439">
    <property type="entry name" value="ABC_transporter-like_ATP-bd"/>
</dbReference>
<evidence type="ECO:0000256" key="1">
    <source>
        <dbReference type="ARBA" id="ARBA00004202"/>
    </source>
</evidence>
<dbReference type="GO" id="GO:0005524">
    <property type="term" value="F:ATP binding"/>
    <property type="evidence" value="ECO:0007669"/>
    <property type="project" value="UniProtKB-KW"/>
</dbReference>
<accession>A0A370I9G9</accession>
<dbReference type="AlphaFoldDB" id="A0A370I9G9"/>
<dbReference type="PANTHER" id="PTHR42711:SF17">
    <property type="entry name" value="ABC TRANSPORTER ATP-BINDING PROTEIN"/>
    <property type="match status" value="1"/>
</dbReference>
<organism evidence="7 8">
    <name type="scientific">Nocardia pseudobrasiliensis</name>
    <dbReference type="NCBI Taxonomy" id="45979"/>
    <lineage>
        <taxon>Bacteria</taxon>
        <taxon>Bacillati</taxon>
        <taxon>Actinomycetota</taxon>
        <taxon>Actinomycetes</taxon>
        <taxon>Mycobacteriales</taxon>
        <taxon>Nocardiaceae</taxon>
        <taxon>Nocardia</taxon>
    </lineage>
</organism>
<dbReference type="InterPro" id="IPR003593">
    <property type="entry name" value="AAA+_ATPase"/>
</dbReference>
<dbReference type="SMART" id="SM00382">
    <property type="entry name" value="AAA"/>
    <property type="match status" value="1"/>
</dbReference>
<dbReference type="STRING" id="1210086.GCA_001613105_04356"/>
<evidence type="ECO:0000256" key="2">
    <source>
        <dbReference type="ARBA" id="ARBA00022448"/>
    </source>
</evidence>
<name>A0A370I9G9_9NOCA</name>
<gene>
    <name evidence="7" type="ORF">DFR76_103446</name>
</gene>
<dbReference type="PROSITE" id="PS50893">
    <property type="entry name" value="ABC_TRANSPORTER_2"/>
    <property type="match status" value="1"/>
</dbReference>
<dbReference type="GO" id="GO:0005886">
    <property type="term" value="C:plasma membrane"/>
    <property type="evidence" value="ECO:0007669"/>
    <property type="project" value="UniProtKB-SubCell"/>
</dbReference>
<dbReference type="InterPro" id="IPR050763">
    <property type="entry name" value="ABC_transporter_ATP-binding"/>
</dbReference>
<dbReference type="GO" id="GO:0016887">
    <property type="term" value="F:ATP hydrolysis activity"/>
    <property type="evidence" value="ECO:0007669"/>
    <property type="project" value="InterPro"/>
</dbReference>
<evidence type="ECO:0000256" key="5">
    <source>
        <dbReference type="ARBA" id="ARBA00023251"/>
    </source>
</evidence>
<dbReference type="Proteomes" id="UP000254869">
    <property type="component" value="Unassembled WGS sequence"/>
</dbReference>
<dbReference type="Gene3D" id="3.40.50.300">
    <property type="entry name" value="P-loop containing nucleotide triphosphate hydrolases"/>
    <property type="match status" value="1"/>
</dbReference>
<dbReference type="EMBL" id="QQBC01000003">
    <property type="protein sequence ID" value="RDI67375.1"/>
    <property type="molecule type" value="Genomic_DNA"/>
</dbReference>
<dbReference type="PROSITE" id="PS00211">
    <property type="entry name" value="ABC_TRANSPORTER_1"/>
    <property type="match status" value="1"/>
</dbReference>
<evidence type="ECO:0000259" key="6">
    <source>
        <dbReference type="PROSITE" id="PS50893"/>
    </source>
</evidence>
<feature type="domain" description="ABC transporter" evidence="6">
    <location>
        <begin position="5"/>
        <end position="229"/>
    </location>
</feature>